<name>A0A7X0STG3_9BACL</name>
<evidence type="ECO:0000313" key="10">
    <source>
        <dbReference type="Proteomes" id="UP000564644"/>
    </source>
</evidence>
<evidence type="ECO:0000256" key="6">
    <source>
        <dbReference type="ARBA" id="ARBA00023136"/>
    </source>
</evidence>
<keyword evidence="6 7" id="KW-0472">Membrane</keyword>
<comment type="subcellular location">
    <subcellularLocation>
        <location evidence="1">Cell membrane</location>
        <topology evidence="1">Multi-pass membrane protein</topology>
    </subcellularLocation>
</comment>
<dbReference type="GO" id="GO:0005886">
    <property type="term" value="C:plasma membrane"/>
    <property type="evidence" value="ECO:0007669"/>
    <property type="project" value="UniProtKB-SubCell"/>
</dbReference>
<comment type="similarity">
    <text evidence="2">Belongs to the MgtC/SapB family.</text>
</comment>
<feature type="transmembrane region" description="Helical" evidence="7">
    <location>
        <begin position="34"/>
        <end position="53"/>
    </location>
</feature>
<dbReference type="AlphaFoldDB" id="A0A7X0STG3"/>
<sequence>MEFEWLLRVVIAGICGACIGYERKNRMKEAGIKTHFIVAVGASLMMVISKYGFRDQLGWDNLTLDPSRIAAQVVSGVSFLGAGMIFLQKMTVKGLTTAAGVWATAGTGMATGAGLYAIGIGVTVIILVAQTALHSPLRWFSSSNKQEHLVLKAANDPGVTERILGLLKERQIAVERFLAEMSDEGEWTLELFVKWPPGGDAGELLALLQRAGSVTSVELKG</sequence>
<evidence type="ECO:0000256" key="2">
    <source>
        <dbReference type="ARBA" id="ARBA00009298"/>
    </source>
</evidence>
<keyword evidence="4 7" id="KW-0812">Transmembrane</keyword>
<evidence type="ECO:0000256" key="4">
    <source>
        <dbReference type="ARBA" id="ARBA00022692"/>
    </source>
</evidence>
<dbReference type="InterPro" id="IPR002912">
    <property type="entry name" value="ACT_dom"/>
</dbReference>
<proteinExistence type="inferred from homology"/>
<dbReference type="EMBL" id="JACJVO010000056">
    <property type="protein sequence ID" value="MBB6735829.1"/>
    <property type="molecule type" value="Genomic_DNA"/>
</dbReference>
<dbReference type="PRINTS" id="PR01837">
    <property type="entry name" value="MGTCSAPBPROT"/>
</dbReference>
<comment type="caution">
    <text evidence="9">The sequence shown here is derived from an EMBL/GenBank/DDBJ whole genome shotgun (WGS) entry which is preliminary data.</text>
</comment>
<dbReference type="InterPro" id="IPR003416">
    <property type="entry name" value="MgtC/SapB/SrpB/YhiD_fam"/>
</dbReference>
<keyword evidence="5 7" id="KW-1133">Transmembrane helix</keyword>
<evidence type="ECO:0000256" key="7">
    <source>
        <dbReference type="SAM" id="Phobius"/>
    </source>
</evidence>
<evidence type="ECO:0000259" key="8">
    <source>
        <dbReference type="PROSITE" id="PS51671"/>
    </source>
</evidence>
<keyword evidence="3" id="KW-1003">Cell membrane</keyword>
<keyword evidence="10" id="KW-1185">Reference proteome</keyword>
<evidence type="ECO:0000256" key="3">
    <source>
        <dbReference type="ARBA" id="ARBA00022475"/>
    </source>
</evidence>
<dbReference type="Pfam" id="PF02308">
    <property type="entry name" value="MgtC"/>
    <property type="match status" value="1"/>
</dbReference>
<evidence type="ECO:0000256" key="1">
    <source>
        <dbReference type="ARBA" id="ARBA00004651"/>
    </source>
</evidence>
<protein>
    <submittedName>
        <fullName evidence="9">MgtC/SapB family protein</fullName>
    </submittedName>
</protein>
<dbReference type="PANTHER" id="PTHR33778:SF1">
    <property type="entry name" value="MAGNESIUM TRANSPORTER YHID-RELATED"/>
    <property type="match status" value="1"/>
</dbReference>
<evidence type="ECO:0000256" key="5">
    <source>
        <dbReference type="ARBA" id="ARBA00022989"/>
    </source>
</evidence>
<evidence type="ECO:0000313" key="9">
    <source>
        <dbReference type="EMBL" id="MBB6735829.1"/>
    </source>
</evidence>
<gene>
    <name evidence="9" type="ORF">H7C18_33450</name>
</gene>
<organism evidence="9 10">
    <name type="scientific">Cohnella zeiphila</name>
    <dbReference type="NCBI Taxonomy" id="2761120"/>
    <lineage>
        <taxon>Bacteria</taxon>
        <taxon>Bacillati</taxon>
        <taxon>Bacillota</taxon>
        <taxon>Bacilli</taxon>
        <taxon>Bacillales</taxon>
        <taxon>Paenibacillaceae</taxon>
        <taxon>Cohnella</taxon>
    </lineage>
</organism>
<feature type="transmembrane region" description="Helical" evidence="7">
    <location>
        <begin position="69"/>
        <end position="87"/>
    </location>
</feature>
<dbReference type="PANTHER" id="PTHR33778">
    <property type="entry name" value="PROTEIN MGTC"/>
    <property type="match status" value="1"/>
</dbReference>
<feature type="transmembrane region" description="Helical" evidence="7">
    <location>
        <begin position="6"/>
        <end position="22"/>
    </location>
</feature>
<accession>A0A7X0STG3</accession>
<dbReference type="Proteomes" id="UP000564644">
    <property type="component" value="Unassembled WGS sequence"/>
</dbReference>
<dbReference type="RefSeq" id="WP_185133473.1">
    <property type="nucleotide sequence ID" value="NZ_JACJVO010000056.1"/>
</dbReference>
<reference evidence="9 10" key="1">
    <citation type="submission" date="2020-08" db="EMBL/GenBank/DDBJ databases">
        <title>Cohnella phylogeny.</title>
        <authorList>
            <person name="Dunlap C."/>
        </authorList>
    </citation>
    <scope>NUCLEOTIDE SEQUENCE [LARGE SCALE GENOMIC DNA]</scope>
    <source>
        <strain evidence="9 10">CBP 2801</strain>
    </source>
</reference>
<feature type="transmembrane region" description="Helical" evidence="7">
    <location>
        <begin position="99"/>
        <end position="128"/>
    </location>
</feature>
<dbReference type="InterPro" id="IPR049177">
    <property type="entry name" value="MgtC_SapB_SrpB_YhiD_N"/>
</dbReference>
<dbReference type="PROSITE" id="PS51671">
    <property type="entry name" value="ACT"/>
    <property type="match status" value="1"/>
</dbReference>
<feature type="domain" description="ACT" evidence="8">
    <location>
        <begin position="148"/>
        <end position="221"/>
    </location>
</feature>